<sequence>MNRYKPNMFLKQGLENGMLGYVPNLARITFKFCKSHGSSRYMREFIEEEIVDFAKANPATVVYLRPRRHRDPSIVAEYINGYREQFRCNPFTKQELVKWVELLRTSSGHEAKKVLRQQATKSPSIQGPWHPWVHRDTKDNFKTLPSEELSRAIERTPSATQMILDAVAKANANRLQ</sequence>
<comment type="subcellular location">
    <subcellularLocation>
        <location evidence="1">Mitochondrion</location>
    </subcellularLocation>
</comment>
<evidence type="ECO:0000256" key="1">
    <source>
        <dbReference type="ARBA" id="ARBA00004173"/>
    </source>
</evidence>
<dbReference type="Gene3D" id="3.40.30.10">
    <property type="entry name" value="Glutaredoxin"/>
    <property type="match status" value="1"/>
</dbReference>
<evidence type="ECO:0000256" key="2">
    <source>
        <dbReference type="ARBA" id="ARBA00006073"/>
    </source>
</evidence>
<dbReference type="Proteomes" id="UP000192247">
    <property type="component" value="Unassembled WGS sequence"/>
</dbReference>
<dbReference type="PANTHER" id="PTHR21396:SF2">
    <property type="entry name" value="LARGE RIBOSOMAL SUBUNIT PROTEIN ML43"/>
    <property type="match status" value="1"/>
</dbReference>
<dbReference type="GO" id="GO:0032543">
    <property type="term" value="P:mitochondrial translation"/>
    <property type="evidence" value="ECO:0007669"/>
    <property type="project" value="InterPro"/>
</dbReference>
<proteinExistence type="inferred from homology"/>
<comment type="caution">
    <text evidence="8">The sequence shown here is derived from an EMBL/GenBank/DDBJ whole genome shotgun (WGS) entry which is preliminary data.</text>
</comment>
<evidence type="ECO:0000259" key="7">
    <source>
        <dbReference type="SMART" id="SM00916"/>
    </source>
</evidence>
<evidence type="ECO:0000256" key="3">
    <source>
        <dbReference type="ARBA" id="ARBA00022980"/>
    </source>
</evidence>
<dbReference type="EMBL" id="MNPL01008528">
    <property type="protein sequence ID" value="OQR74187.1"/>
    <property type="molecule type" value="Genomic_DNA"/>
</dbReference>
<keyword evidence="3 8" id="KW-0689">Ribosomal protein</keyword>
<evidence type="ECO:0000313" key="8">
    <source>
        <dbReference type="EMBL" id="OQR74187.1"/>
    </source>
</evidence>
<keyword evidence="4" id="KW-0496">Mitochondrion</keyword>
<accession>A0A1V9XL02</accession>
<dbReference type="GO" id="GO:0005762">
    <property type="term" value="C:mitochondrial large ribosomal subunit"/>
    <property type="evidence" value="ECO:0007669"/>
    <property type="project" value="TreeGrafter"/>
</dbReference>
<name>A0A1V9XL02_9ACAR</name>
<dbReference type="Pfam" id="PF05047">
    <property type="entry name" value="L51_S25_CI-B8"/>
    <property type="match status" value="1"/>
</dbReference>
<dbReference type="InterPro" id="IPR039927">
    <property type="entry name" value="Ribosomal_mL43"/>
</dbReference>
<evidence type="ECO:0000256" key="5">
    <source>
        <dbReference type="ARBA" id="ARBA00023274"/>
    </source>
</evidence>
<reference evidence="8 9" key="1">
    <citation type="journal article" date="2017" name="Gigascience">
        <title>Draft genome of the honey bee ectoparasitic mite, Tropilaelaps mercedesae, is shaped by the parasitic life history.</title>
        <authorList>
            <person name="Dong X."/>
            <person name="Armstrong S.D."/>
            <person name="Xia D."/>
            <person name="Makepeace B.L."/>
            <person name="Darby A.C."/>
            <person name="Kadowaki T."/>
        </authorList>
    </citation>
    <scope>NUCLEOTIDE SEQUENCE [LARGE SCALE GENOMIC DNA]</scope>
    <source>
        <strain evidence="8">Wuxi-XJTLU</strain>
    </source>
</reference>
<dbReference type="SMART" id="SM00916">
    <property type="entry name" value="L51_S25_CI-B8"/>
    <property type="match status" value="1"/>
</dbReference>
<gene>
    <name evidence="8" type="ORF">BIW11_09236</name>
</gene>
<dbReference type="OrthoDB" id="88at2759"/>
<dbReference type="InterPro" id="IPR007741">
    <property type="entry name" value="Ribosomal_mL43/mS25/NADH_DH"/>
</dbReference>
<organism evidence="8 9">
    <name type="scientific">Tropilaelaps mercedesae</name>
    <dbReference type="NCBI Taxonomy" id="418985"/>
    <lineage>
        <taxon>Eukaryota</taxon>
        <taxon>Metazoa</taxon>
        <taxon>Ecdysozoa</taxon>
        <taxon>Arthropoda</taxon>
        <taxon>Chelicerata</taxon>
        <taxon>Arachnida</taxon>
        <taxon>Acari</taxon>
        <taxon>Parasitiformes</taxon>
        <taxon>Mesostigmata</taxon>
        <taxon>Gamasina</taxon>
        <taxon>Dermanyssoidea</taxon>
        <taxon>Laelapidae</taxon>
        <taxon>Tropilaelaps</taxon>
    </lineage>
</organism>
<keyword evidence="9" id="KW-1185">Reference proteome</keyword>
<feature type="domain" description="Ribosomal protein/NADH dehydrogenase" evidence="7">
    <location>
        <begin position="34"/>
        <end position="107"/>
    </location>
</feature>
<dbReference type="AlphaFoldDB" id="A0A1V9XL02"/>
<evidence type="ECO:0000313" key="9">
    <source>
        <dbReference type="Proteomes" id="UP000192247"/>
    </source>
</evidence>
<dbReference type="InterPro" id="IPR036249">
    <property type="entry name" value="Thioredoxin-like_sf"/>
</dbReference>
<dbReference type="PANTHER" id="PTHR21396">
    <property type="entry name" value="39S RIBOSOMAL PROTEIN L43"/>
    <property type="match status" value="1"/>
</dbReference>
<dbReference type="GO" id="GO:0003735">
    <property type="term" value="F:structural constituent of ribosome"/>
    <property type="evidence" value="ECO:0007669"/>
    <property type="project" value="InterPro"/>
</dbReference>
<dbReference type="SUPFAM" id="SSF52833">
    <property type="entry name" value="Thioredoxin-like"/>
    <property type="match status" value="1"/>
</dbReference>
<protein>
    <recommendedName>
        <fullName evidence="6">Large ribosomal subunit protein mL43</fullName>
    </recommendedName>
</protein>
<dbReference type="FunCoup" id="A0A1V9XL02">
    <property type="interactions" value="622"/>
</dbReference>
<evidence type="ECO:0000256" key="6">
    <source>
        <dbReference type="ARBA" id="ARBA00035188"/>
    </source>
</evidence>
<dbReference type="InParanoid" id="A0A1V9XL02"/>
<keyword evidence="5" id="KW-0687">Ribonucleoprotein</keyword>
<comment type="similarity">
    <text evidence="2">Belongs to the mitochondrion-specific ribosomal protein mL43 family.</text>
</comment>
<dbReference type="STRING" id="418985.A0A1V9XL02"/>
<evidence type="ECO:0000256" key="4">
    <source>
        <dbReference type="ARBA" id="ARBA00023128"/>
    </source>
</evidence>